<evidence type="ECO:0000256" key="1">
    <source>
        <dbReference type="SAM" id="MobiDB-lite"/>
    </source>
</evidence>
<reference evidence="2 3" key="1">
    <citation type="submission" date="2021-03" db="EMBL/GenBank/DDBJ databases">
        <title>Genomic Encyclopedia of Type Strains, Phase IV (KMG-IV): sequencing the most valuable type-strain genomes for metagenomic binning, comparative biology and taxonomic classification.</title>
        <authorList>
            <person name="Goeker M."/>
        </authorList>
    </citation>
    <scope>NUCLEOTIDE SEQUENCE [LARGE SCALE GENOMIC DNA]</scope>
    <source>
        <strain evidence="2 3">DSM 12287</strain>
    </source>
</reference>
<feature type="region of interest" description="Disordered" evidence="1">
    <location>
        <begin position="1"/>
        <end position="68"/>
    </location>
</feature>
<dbReference type="Proteomes" id="UP000770586">
    <property type="component" value="Unassembled WGS sequence"/>
</dbReference>
<sequence>MTCQREPMVRSLQKGITDVEGEIKGDPFSSMKGFGKQVTGCETEAADERSPTAARRIAQTRRESGDME</sequence>
<dbReference type="AlphaFoldDB" id="A0A8J7RXI7"/>
<name>A0A8J7RXI7_9EURY</name>
<proteinExistence type="predicted"/>
<dbReference type="RefSeq" id="WP_210113705.1">
    <property type="nucleotide sequence ID" value="NZ_BAAADX010000009.1"/>
</dbReference>
<organism evidence="2 3">
    <name type="scientific">Halorubrum trapanicum</name>
    <dbReference type="NCBI Taxonomy" id="29284"/>
    <lineage>
        <taxon>Archaea</taxon>
        <taxon>Methanobacteriati</taxon>
        <taxon>Methanobacteriota</taxon>
        <taxon>Stenosarchaea group</taxon>
        <taxon>Halobacteria</taxon>
        <taxon>Halobacteriales</taxon>
        <taxon>Haloferacaceae</taxon>
        <taxon>Halorubrum</taxon>
    </lineage>
</organism>
<evidence type="ECO:0000313" key="2">
    <source>
        <dbReference type="EMBL" id="MBP1902860.1"/>
    </source>
</evidence>
<evidence type="ECO:0000313" key="3">
    <source>
        <dbReference type="Proteomes" id="UP000770586"/>
    </source>
</evidence>
<keyword evidence="3" id="KW-1185">Reference proteome</keyword>
<gene>
    <name evidence="2" type="ORF">J2744_002562</name>
</gene>
<accession>A0A8J7RXI7</accession>
<comment type="caution">
    <text evidence="2">The sequence shown here is derived from an EMBL/GenBank/DDBJ whole genome shotgun (WGS) entry which is preliminary data.</text>
</comment>
<protein>
    <submittedName>
        <fullName evidence="2">Uncharacterized protein</fullName>
    </submittedName>
</protein>
<dbReference type="EMBL" id="JAGGKE010000012">
    <property type="protein sequence ID" value="MBP1902860.1"/>
    <property type="molecule type" value="Genomic_DNA"/>
</dbReference>